<dbReference type="Pfam" id="PF13786">
    <property type="entry name" value="DUF4179"/>
    <property type="match status" value="1"/>
</dbReference>
<dbReference type="OrthoDB" id="2334856at2"/>
<keyword evidence="2" id="KW-1133">Transmembrane helix</keyword>
<feature type="compositionally biased region" description="Basic and acidic residues" evidence="1">
    <location>
        <begin position="1"/>
        <end position="13"/>
    </location>
</feature>
<evidence type="ECO:0000256" key="1">
    <source>
        <dbReference type="SAM" id="MobiDB-lite"/>
    </source>
</evidence>
<dbReference type="RefSeq" id="WP_057822357.1">
    <property type="nucleotide sequence ID" value="NZ_AZEC01000020.1"/>
</dbReference>
<proteinExistence type="predicted"/>
<protein>
    <recommendedName>
        <fullName evidence="3">DUF4179 domain-containing protein</fullName>
    </recommendedName>
</protein>
<dbReference type="AlphaFoldDB" id="A0A0R1MWY6"/>
<evidence type="ECO:0000313" key="4">
    <source>
        <dbReference type="EMBL" id="KRL08771.1"/>
    </source>
</evidence>
<keyword evidence="2" id="KW-0472">Membrane</keyword>
<accession>A0A0R1MWY6</accession>
<name>A0A0R1MWY6_9LACO</name>
<reference evidence="4 5" key="1">
    <citation type="journal article" date="2015" name="Genome Announc.">
        <title>Expanding the biotechnology potential of lactobacilli through comparative genomics of 213 strains and associated genera.</title>
        <authorList>
            <person name="Sun Z."/>
            <person name="Harris H.M."/>
            <person name="McCann A."/>
            <person name="Guo C."/>
            <person name="Argimon S."/>
            <person name="Zhang W."/>
            <person name="Yang X."/>
            <person name="Jeffery I.B."/>
            <person name="Cooney J.C."/>
            <person name="Kagawa T.F."/>
            <person name="Liu W."/>
            <person name="Song Y."/>
            <person name="Salvetti E."/>
            <person name="Wrobel A."/>
            <person name="Rasinkangas P."/>
            <person name="Parkhill J."/>
            <person name="Rea M.C."/>
            <person name="O'Sullivan O."/>
            <person name="Ritari J."/>
            <person name="Douillard F.P."/>
            <person name="Paul Ross R."/>
            <person name="Yang R."/>
            <person name="Briner A.E."/>
            <person name="Felis G.E."/>
            <person name="de Vos W.M."/>
            <person name="Barrangou R."/>
            <person name="Klaenhammer T.R."/>
            <person name="Caufield P.W."/>
            <person name="Cui Y."/>
            <person name="Zhang H."/>
            <person name="O'Toole P.W."/>
        </authorList>
    </citation>
    <scope>NUCLEOTIDE SEQUENCE [LARGE SCALE GENOMIC DNA]</scope>
    <source>
        <strain evidence="4 5">DSM 12744</strain>
    </source>
</reference>
<dbReference type="Gene3D" id="2.60.40.1630">
    <property type="entry name" value="bacillus anthracis domain"/>
    <property type="match status" value="1"/>
</dbReference>
<feature type="transmembrane region" description="Helical" evidence="2">
    <location>
        <begin position="51"/>
        <end position="69"/>
    </location>
</feature>
<evidence type="ECO:0000313" key="5">
    <source>
        <dbReference type="Proteomes" id="UP000051330"/>
    </source>
</evidence>
<dbReference type="InterPro" id="IPR025436">
    <property type="entry name" value="DUF4179"/>
</dbReference>
<dbReference type="EMBL" id="AZEC01000020">
    <property type="protein sequence ID" value="KRL08771.1"/>
    <property type="molecule type" value="Genomic_DNA"/>
</dbReference>
<dbReference type="PATRIC" id="fig|1423792.3.peg.1556"/>
<organism evidence="4 5">
    <name type="scientific">Schleiferilactobacillus perolens DSM 12744</name>
    <dbReference type="NCBI Taxonomy" id="1423792"/>
    <lineage>
        <taxon>Bacteria</taxon>
        <taxon>Bacillati</taxon>
        <taxon>Bacillota</taxon>
        <taxon>Bacilli</taxon>
        <taxon>Lactobacillales</taxon>
        <taxon>Lactobacillaceae</taxon>
        <taxon>Schleiferilactobacillus</taxon>
    </lineage>
</organism>
<gene>
    <name evidence="4" type="ORF">FD09_GL001539</name>
</gene>
<sequence length="332" mass="36398">MTPDDQKFHDFVDRVNTPSPTDVAQTRATIQNTLAQITPAPHQRRIRPWQIGVLTAVAALFLLTLGGIFNPAMNEVFAKAPVVGQFFARFTDPDRLSVVVENNGGGQHVTGQSTVNGVTIKLDSAYLEGQTVGVTGTATGIKARKNEWFNLQLAKSAPASFEQTAMDVRAINQDTYRFSFFGQLDAVDSRKPVTLPITISRFVGHPGPWKFNLKLTPSRAVNTAIRGTAQLPYQTKLALTQYTRYSGGTALLTMNLTLADKDTDVSVLSIKAAADNEERLLNATPIYQNDTHDGQQNPIVGYRIKQLPKNTKQLNISGSVNDKKYNVTVPIQ</sequence>
<keyword evidence="5" id="KW-1185">Reference proteome</keyword>
<dbReference type="Proteomes" id="UP000051330">
    <property type="component" value="Unassembled WGS sequence"/>
</dbReference>
<feature type="domain" description="DUF4179" evidence="3">
    <location>
        <begin position="53"/>
        <end position="135"/>
    </location>
</feature>
<dbReference type="STRING" id="1423792.FD09_GL001539"/>
<feature type="region of interest" description="Disordered" evidence="1">
    <location>
        <begin position="1"/>
        <end position="20"/>
    </location>
</feature>
<comment type="caution">
    <text evidence="4">The sequence shown here is derived from an EMBL/GenBank/DDBJ whole genome shotgun (WGS) entry which is preliminary data.</text>
</comment>
<keyword evidence="2" id="KW-0812">Transmembrane</keyword>
<evidence type="ECO:0000256" key="2">
    <source>
        <dbReference type="SAM" id="Phobius"/>
    </source>
</evidence>
<evidence type="ECO:0000259" key="3">
    <source>
        <dbReference type="Pfam" id="PF13786"/>
    </source>
</evidence>